<keyword evidence="1" id="KW-0732">Signal</keyword>
<evidence type="ECO:0000313" key="3">
    <source>
        <dbReference type="Proteomes" id="UP001107558"/>
    </source>
</evidence>
<comment type="caution">
    <text evidence="2">The sequence shown here is derived from an EMBL/GenBank/DDBJ whole genome shotgun (WGS) entry which is preliminary data.</text>
</comment>
<organism evidence="2 3">
    <name type="scientific">Polypedilum vanderplanki</name>
    <name type="common">Sleeping chironomid midge</name>
    <dbReference type="NCBI Taxonomy" id="319348"/>
    <lineage>
        <taxon>Eukaryota</taxon>
        <taxon>Metazoa</taxon>
        <taxon>Ecdysozoa</taxon>
        <taxon>Arthropoda</taxon>
        <taxon>Hexapoda</taxon>
        <taxon>Insecta</taxon>
        <taxon>Pterygota</taxon>
        <taxon>Neoptera</taxon>
        <taxon>Endopterygota</taxon>
        <taxon>Diptera</taxon>
        <taxon>Nematocera</taxon>
        <taxon>Chironomoidea</taxon>
        <taxon>Chironomidae</taxon>
        <taxon>Chironominae</taxon>
        <taxon>Polypedilum</taxon>
        <taxon>Polypedilum</taxon>
    </lineage>
</organism>
<proteinExistence type="predicted"/>
<protein>
    <submittedName>
        <fullName evidence="2">Uncharacterized protein</fullName>
    </submittedName>
</protein>
<dbReference type="AlphaFoldDB" id="A0A9J6BHZ4"/>
<dbReference type="Proteomes" id="UP001107558">
    <property type="component" value="Chromosome 4"/>
</dbReference>
<reference evidence="2" key="1">
    <citation type="submission" date="2021-03" db="EMBL/GenBank/DDBJ databases">
        <title>Chromosome level genome of the anhydrobiotic midge Polypedilum vanderplanki.</title>
        <authorList>
            <person name="Yoshida Y."/>
            <person name="Kikawada T."/>
            <person name="Gusev O."/>
        </authorList>
    </citation>
    <scope>NUCLEOTIDE SEQUENCE</scope>
    <source>
        <strain evidence="2">NIAS01</strain>
        <tissue evidence="2">Whole body or cell culture</tissue>
    </source>
</reference>
<name>A0A9J6BHZ4_POLVA</name>
<evidence type="ECO:0000256" key="1">
    <source>
        <dbReference type="SAM" id="SignalP"/>
    </source>
</evidence>
<gene>
    <name evidence="2" type="ORF">PVAND_017178</name>
</gene>
<feature type="chain" id="PRO_5039900974" evidence="1">
    <location>
        <begin position="20"/>
        <end position="153"/>
    </location>
</feature>
<keyword evidence="3" id="KW-1185">Reference proteome</keyword>
<sequence>MFSKYFILIFVSLIVYSNAGGPGYEDSSSEFYSPTTASTTANPCPPVQEIETNMKTYKEDIAEFAKNLSLDLKKYAADYNKANNPTYEKDIKEIWKKYSDQIDTKKGQIISDIYYYAPNDYVQDCIEKYKKIVNDIYKETMKETQKRYNSLLN</sequence>
<feature type="signal peptide" evidence="1">
    <location>
        <begin position="1"/>
        <end position="19"/>
    </location>
</feature>
<evidence type="ECO:0000313" key="2">
    <source>
        <dbReference type="EMBL" id="KAG5669288.1"/>
    </source>
</evidence>
<dbReference type="EMBL" id="JADBJN010000004">
    <property type="protein sequence ID" value="KAG5669288.1"/>
    <property type="molecule type" value="Genomic_DNA"/>
</dbReference>
<accession>A0A9J6BHZ4</accession>